<accession>A0AAT9HKH6</accession>
<reference evidence="1" key="1">
    <citation type="submission" date="2024-06" db="EMBL/GenBank/DDBJ databases">
        <authorList>
            <consortium name="consrtm"/>
            <person name="Uemura M."/>
            <person name="Terahara T."/>
        </authorList>
    </citation>
    <scope>NUCLEOTIDE SEQUENCE</scope>
    <source>
        <strain evidence="1">KM77-8</strain>
    </source>
</reference>
<name>A0AAT9HKH6_9ACTN</name>
<dbReference type="AlphaFoldDB" id="A0AAT9HKH6"/>
<proteinExistence type="predicted"/>
<dbReference type="EMBL" id="AP035768">
    <property type="protein sequence ID" value="BFO17922.1"/>
    <property type="molecule type" value="Genomic_DNA"/>
</dbReference>
<organism evidence="1">
    <name type="scientific">Streptomyces haneummycinicus</name>
    <dbReference type="NCBI Taxonomy" id="3074435"/>
    <lineage>
        <taxon>Bacteria</taxon>
        <taxon>Bacillati</taxon>
        <taxon>Actinomycetota</taxon>
        <taxon>Actinomycetes</taxon>
        <taxon>Kitasatosporales</taxon>
        <taxon>Streptomycetaceae</taxon>
        <taxon>Streptomyces</taxon>
    </lineage>
</organism>
<evidence type="ECO:0000313" key="1">
    <source>
        <dbReference type="EMBL" id="BFO17922.1"/>
    </source>
</evidence>
<evidence type="ECO:0008006" key="2">
    <source>
        <dbReference type="Google" id="ProtNLM"/>
    </source>
</evidence>
<protein>
    <recommendedName>
        <fullName evidence="2">Secreted protein</fullName>
    </recommendedName>
</protein>
<gene>
    <name evidence="1" type="ORF">SHKM778_43100</name>
</gene>
<sequence>MAQAFAVPLLVLQPLVIAFEQGDEEGEGEERVGAEREECRVVMGREGLAFRVLEPQPGRRLRADAVQEGVGLGGLPPGDGGARVVPVALDQLGVTVHGEEELVHQVLAHAAAPSDTR</sequence>
<reference evidence="1" key="2">
    <citation type="submission" date="2024-07" db="EMBL/GenBank/DDBJ databases">
        <title>Streptomyces haneummycinica sp. nov., a new antibiotic-producing actinobacterium isolated from marine sediment.</title>
        <authorList>
            <person name="Uemura M."/>
            <person name="Hamada M."/>
            <person name="Hirano S."/>
            <person name="Kobayashi K."/>
            <person name="Ohshiro T."/>
            <person name="Kobayashi T."/>
            <person name="Terahara T."/>
        </authorList>
    </citation>
    <scope>NUCLEOTIDE SEQUENCE</scope>
    <source>
        <strain evidence="1">KM77-8</strain>
    </source>
</reference>